<evidence type="ECO:0000259" key="1">
    <source>
        <dbReference type="Pfam" id="PF03372"/>
    </source>
</evidence>
<feature type="domain" description="Endonuclease/exonuclease/phosphatase" evidence="1">
    <location>
        <begin position="49"/>
        <end position="306"/>
    </location>
</feature>
<dbReference type="SUPFAM" id="SSF56219">
    <property type="entry name" value="DNase I-like"/>
    <property type="match status" value="1"/>
</dbReference>
<dbReference type="Proteomes" id="UP001501676">
    <property type="component" value="Unassembled WGS sequence"/>
</dbReference>
<proteinExistence type="predicted"/>
<dbReference type="EMBL" id="BAAAYN010000034">
    <property type="protein sequence ID" value="GAA3391713.1"/>
    <property type="molecule type" value="Genomic_DNA"/>
</dbReference>
<gene>
    <name evidence="2" type="ORF">GCM10020369_50680</name>
</gene>
<name>A0ABP6T3T2_9ACTN</name>
<comment type="caution">
    <text evidence="2">The sequence shown here is derived from an EMBL/GenBank/DDBJ whole genome shotgun (WGS) entry which is preliminary data.</text>
</comment>
<dbReference type="PANTHER" id="PTHR14859:SF1">
    <property type="entry name" value="PGAP2-INTERACTING PROTEIN"/>
    <property type="match status" value="1"/>
</dbReference>
<evidence type="ECO:0000313" key="2">
    <source>
        <dbReference type="EMBL" id="GAA3391713.1"/>
    </source>
</evidence>
<reference evidence="3" key="1">
    <citation type="journal article" date="2019" name="Int. J. Syst. Evol. Microbiol.">
        <title>The Global Catalogue of Microorganisms (GCM) 10K type strain sequencing project: providing services to taxonomists for standard genome sequencing and annotation.</title>
        <authorList>
            <consortium name="The Broad Institute Genomics Platform"/>
            <consortium name="The Broad Institute Genome Sequencing Center for Infectious Disease"/>
            <person name="Wu L."/>
            <person name="Ma J."/>
        </authorList>
    </citation>
    <scope>NUCLEOTIDE SEQUENCE [LARGE SCALE GENOMIC DNA]</scope>
    <source>
        <strain evidence="3">JCM 9458</strain>
    </source>
</reference>
<organism evidence="2 3">
    <name type="scientific">Cryptosporangium minutisporangium</name>
    <dbReference type="NCBI Taxonomy" id="113569"/>
    <lineage>
        <taxon>Bacteria</taxon>
        <taxon>Bacillati</taxon>
        <taxon>Actinomycetota</taxon>
        <taxon>Actinomycetes</taxon>
        <taxon>Cryptosporangiales</taxon>
        <taxon>Cryptosporangiaceae</taxon>
        <taxon>Cryptosporangium</taxon>
    </lineage>
</organism>
<evidence type="ECO:0000313" key="3">
    <source>
        <dbReference type="Proteomes" id="UP001501676"/>
    </source>
</evidence>
<accession>A0ABP6T3T2</accession>
<dbReference type="Pfam" id="PF03372">
    <property type="entry name" value="Exo_endo_phos"/>
    <property type="match status" value="1"/>
</dbReference>
<sequence>MLTPSADWNTFYRTRRDRVAGSDKAPGDEWLACPMRTSGTPSGTTVRVATWNLWWRFGDWEARHRAIGAVLADLRADIVGLQEVWAEPGRNQAEALAADLGLHWTFVASPAPGRWHRRLGDDRVAVGNAVLSRWPIVESAHQVLPAGDAPADGRTVLHARIDAPGGPVPFFTTQLNSAPAQSAVRCAQVAAIARFVAARTEQSHPPVVTGDLNAEPDSDEVRLLGGHKTAPTVPGLVLIDAWRYADPAATGWTWDRGNPHVAASLEPSARIDYVLVGAPSADGRGSVASAAVFGDRLEGGVWPSDHAGVLAELRA</sequence>
<dbReference type="InterPro" id="IPR036691">
    <property type="entry name" value="Endo/exonu/phosph_ase_sf"/>
</dbReference>
<dbReference type="InterPro" id="IPR005135">
    <property type="entry name" value="Endo/exonuclease/phosphatase"/>
</dbReference>
<dbReference type="InterPro" id="IPR051916">
    <property type="entry name" value="GPI-anchor_lipid_remodeler"/>
</dbReference>
<dbReference type="PANTHER" id="PTHR14859">
    <property type="entry name" value="CALCOFLUOR WHITE HYPERSENSITIVE PROTEIN PRECURSOR"/>
    <property type="match status" value="1"/>
</dbReference>
<protein>
    <recommendedName>
        <fullName evidence="1">Endonuclease/exonuclease/phosphatase domain-containing protein</fullName>
    </recommendedName>
</protein>
<dbReference type="Gene3D" id="3.60.10.10">
    <property type="entry name" value="Endonuclease/exonuclease/phosphatase"/>
    <property type="match status" value="1"/>
</dbReference>
<keyword evidence="3" id="KW-1185">Reference proteome</keyword>